<dbReference type="SUPFAM" id="SSF54403">
    <property type="entry name" value="Cystatin/monellin"/>
    <property type="match status" value="1"/>
</dbReference>
<reference evidence="7 8" key="1">
    <citation type="submission" date="2022-05" db="EMBL/GenBank/DDBJ databases">
        <authorList>
            <consortium name="Genoscope - CEA"/>
            <person name="William W."/>
        </authorList>
    </citation>
    <scope>NUCLEOTIDE SEQUENCE [LARGE SCALE GENOMIC DNA]</scope>
</reference>
<accession>A0AAU9X896</accession>
<keyword evidence="3" id="KW-0789">Thiol protease inhibitor</keyword>
<evidence type="ECO:0000313" key="7">
    <source>
        <dbReference type="EMBL" id="CAH3139790.1"/>
    </source>
</evidence>
<evidence type="ECO:0000256" key="3">
    <source>
        <dbReference type="ARBA" id="ARBA00022704"/>
    </source>
</evidence>
<feature type="domain" description="Cystatin" evidence="6">
    <location>
        <begin position="20"/>
        <end position="129"/>
    </location>
</feature>
<feature type="signal peptide" evidence="5">
    <location>
        <begin position="1"/>
        <end position="23"/>
    </location>
</feature>
<evidence type="ECO:0000256" key="1">
    <source>
        <dbReference type="ARBA" id="ARBA00009403"/>
    </source>
</evidence>
<proteinExistence type="inferred from homology"/>
<dbReference type="SMART" id="SM00043">
    <property type="entry name" value="CY"/>
    <property type="match status" value="1"/>
</dbReference>
<dbReference type="GO" id="GO:0031982">
    <property type="term" value="C:vesicle"/>
    <property type="evidence" value="ECO:0007669"/>
    <property type="project" value="TreeGrafter"/>
</dbReference>
<dbReference type="CDD" id="cd00042">
    <property type="entry name" value="CY"/>
    <property type="match status" value="1"/>
</dbReference>
<protein>
    <recommendedName>
        <fullName evidence="6">Cystatin domain-containing protein</fullName>
    </recommendedName>
</protein>
<dbReference type="Pfam" id="PF00031">
    <property type="entry name" value="Cystatin"/>
    <property type="match status" value="1"/>
</dbReference>
<keyword evidence="4" id="KW-1133">Transmembrane helix</keyword>
<gene>
    <name evidence="7" type="ORF">PMEA_00018978</name>
</gene>
<keyword evidence="4" id="KW-0472">Membrane</keyword>
<feature type="transmembrane region" description="Helical" evidence="4">
    <location>
        <begin position="188"/>
        <end position="218"/>
    </location>
</feature>
<dbReference type="EMBL" id="CALNXJ010000033">
    <property type="protein sequence ID" value="CAH3139790.1"/>
    <property type="molecule type" value="Genomic_DNA"/>
</dbReference>
<dbReference type="PANTHER" id="PTHR46186">
    <property type="entry name" value="CYSTATIN"/>
    <property type="match status" value="1"/>
</dbReference>
<dbReference type="PANTHER" id="PTHR46186:SF2">
    <property type="entry name" value="CYSTATIN"/>
    <property type="match status" value="1"/>
</dbReference>
<evidence type="ECO:0000256" key="2">
    <source>
        <dbReference type="ARBA" id="ARBA00022690"/>
    </source>
</evidence>
<organism evidence="7 8">
    <name type="scientific">Pocillopora meandrina</name>
    <dbReference type="NCBI Taxonomy" id="46732"/>
    <lineage>
        <taxon>Eukaryota</taxon>
        <taxon>Metazoa</taxon>
        <taxon>Cnidaria</taxon>
        <taxon>Anthozoa</taxon>
        <taxon>Hexacorallia</taxon>
        <taxon>Scleractinia</taxon>
        <taxon>Astrocoeniina</taxon>
        <taxon>Pocilloporidae</taxon>
        <taxon>Pocillopora</taxon>
    </lineage>
</organism>
<evidence type="ECO:0000256" key="5">
    <source>
        <dbReference type="SAM" id="SignalP"/>
    </source>
</evidence>
<comment type="similarity">
    <text evidence="1">Belongs to the cystatin family.</text>
</comment>
<dbReference type="GO" id="GO:0005737">
    <property type="term" value="C:cytoplasm"/>
    <property type="evidence" value="ECO:0007669"/>
    <property type="project" value="TreeGrafter"/>
</dbReference>
<comment type="caution">
    <text evidence="7">The sequence shown here is derived from an EMBL/GenBank/DDBJ whole genome shotgun (WGS) entry which is preliminary data.</text>
</comment>
<keyword evidence="2" id="KW-0646">Protease inhibitor</keyword>
<feature type="chain" id="PRO_5043561024" description="Cystatin domain-containing protein" evidence="5">
    <location>
        <begin position="24"/>
        <end position="234"/>
    </location>
</feature>
<dbReference type="Proteomes" id="UP001159428">
    <property type="component" value="Unassembled WGS sequence"/>
</dbReference>
<keyword evidence="4" id="KW-0812">Transmembrane</keyword>
<keyword evidence="5" id="KW-0732">Signal</keyword>
<sequence length="234" mass="26484">MTLSSKFIFFSVILVPYFLSLKGEILNLKADDPGVLDALDFAMNELNAIRNNLYRLMSTKVEDAIVQVVSGRKFCIVSEIGISRSCRNDKAHKSASLDTCPVDTLEMRCRFVVSVHSEKQKDFISKECFGLEEKITSCEDSKWWLNMASEVERDGFDGAMSSSTAPALRMWLPFWGGIEANDTWTARILAFFIPIVIILLLAYLVWAFYNFIFCLLAFNIESANRNEALALKSK</sequence>
<dbReference type="AlphaFoldDB" id="A0AAU9X896"/>
<dbReference type="GO" id="GO:0004869">
    <property type="term" value="F:cysteine-type endopeptidase inhibitor activity"/>
    <property type="evidence" value="ECO:0007669"/>
    <property type="project" value="UniProtKB-KW"/>
</dbReference>
<dbReference type="InterPro" id="IPR000010">
    <property type="entry name" value="Cystatin_dom"/>
</dbReference>
<evidence type="ECO:0000313" key="8">
    <source>
        <dbReference type="Proteomes" id="UP001159428"/>
    </source>
</evidence>
<dbReference type="Gene3D" id="3.10.450.10">
    <property type="match status" value="1"/>
</dbReference>
<evidence type="ECO:0000259" key="6">
    <source>
        <dbReference type="SMART" id="SM00043"/>
    </source>
</evidence>
<name>A0AAU9X896_9CNID</name>
<keyword evidence="8" id="KW-1185">Reference proteome</keyword>
<dbReference type="InterPro" id="IPR046350">
    <property type="entry name" value="Cystatin_sf"/>
</dbReference>
<dbReference type="GO" id="GO:0005615">
    <property type="term" value="C:extracellular space"/>
    <property type="evidence" value="ECO:0007669"/>
    <property type="project" value="TreeGrafter"/>
</dbReference>
<evidence type="ECO:0000256" key="4">
    <source>
        <dbReference type="SAM" id="Phobius"/>
    </source>
</evidence>